<evidence type="ECO:0000313" key="2">
    <source>
        <dbReference type="Proteomes" id="UP001152795"/>
    </source>
</evidence>
<reference evidence="1" key="1">
    <citation type="submission" date="2020-04" db="EMBL/GenBank/DDBJ databases">
        <authorList>
            <person name="Alioto T."/>
            <person name="Alioto T."/>
            <person name="Gomez Garrido J."/>
        </authorList>
    </citation>
    <scope>NUCLEOTIDE SEQUENCE</scope>
    <source>
        <strain evidence="1">A484AB</strain>
    </source>
</reference>
<feature type="non-terminal residue" evidence="1">
    <location>
        <position position="1"/>
    </location>
</feature>
<dbReference type="AlphaFoldDB" id="A0A7D9DPK8"/>
<gene>
    <name evidence="1" type="ORF">PACLA_8A038225</name>
</gene>
<name>A0A7D9DPK8_PARCT</name>
<dbReference type="EMBL" id="CACRXK020001727">
    <property type="protein sequence ID" value="CAB3990793.1"/>
    <property type="molecule type" value="Genomic_DNA"/>
</dbReference>
<organism evidence="1 2">
    <name type="scientific">Paramuricea clavata</name>
    <name type="common">Red gorgonian</name>
    <name type="synonym">Violescent sea-whip</name>
    <dbReference type="NCBI Taxonomy" id="317549"/>
    <lineage>
        <taxon>Eukaryota</taxon>
        <taxon>Metazoa</taxon>
        <taxon>Cnidaria</taxon>
        <taxon>Anthozoa</taxon>
        <taxon>Octocorallia</taxon>
        <taxon>Malacalcyonacea</taxon>
        <taxon>Plexauridae</taxon>
        <taxon>Paramuricea</taxon>
    </lineage>
</organism>
<feature type="non-terminal residue" evidence="1">
    <location>
        <position position="104"/>
    </location>
</feature>
<protein>
    <submittedName>
        <fullName evidence="1">Uncharacterized protein</fullName>
    </submittedName>
</protein>
<comment type="caution">
    <text evidence="1">The sequence shown here is derived from an EMBL/GenBank/DDBJ whole genome shotgun (WGS) entry which is preliminary data.</text>
</comment>
<keyword evidence="2" id="KW-1185">Reference proteome</keyword>
<dbReference type="Proteomes" id="UP001152795">
    <property type="component" value="Unassembled WGS sequence"/>
</dbReference>
<proteinExistence type="predicted"/>
<evidence type="ECO:0000313" key="1">
    <source>
        <dbReference type="EMBL" id="CAB3990793.1"/>
    </source>
</evidence>
<sequence length="104" mass="11717">HTQSGQCITKGRLVTNTPNLALRFFAVMSDNCLGVESQFRYLNNSELLQNIETGGTFRPTYQKVYRSRLTLFYAVANKSLKYQTSRVSHLKQTAAGGLSFYNAN</sequence>
<accession>A0A7D9DPK8</accession>